<dbReference type="InterPro" id="IPR058781">
    <property type="entry name" value="HH_AprE-like"/>
</dbReference>
<dbReference type="Pfam" id="PF02563">
    <property type="entry name" value="Poly_export"/>
    <property type="match status" value="1"/>
</dbReference>
<evidence type="ECO:0000256" key="1">
    <source>
        <dbReference type="ARBA" id="ARBA00022729"/>
    </source>
</evidence>
<evidence type="ECO:0000259" key="6">
    <source>
        <dbReference type="Pfam" id="PF25994"/>
    </source>
</evidence>
<protein>
    <submittedName>
        <fullName evidence="7">Sugar ABC transporter substrate-binding protein</fullName>
    </submittedName>
</protein>
<reference evidence="7 8" key="1">
    <citation type="journal article" date="2019" name="Microorganisms">
        <title>Genome Insights into the Novel Species Microvirga brassicacearum, a Rapeseed Endophyte with Biotechnological Potential.</title>
        <authorList>
            <person name="Jimenez-Gomez A."/>
            <person name="Saati-Santamaria Z."/>
            <person name="Igual J.M."/>
            <person name="Rivas R."/>
            <person name="Mateos P.F."/>
            <person name="Garcia-Fraile P."/>
        </authorList>
    </citation>
    <scope>NUCLEOTIDE SEQUENCE [LARGE SCALE GENOMIC DNA]</scope>
    <source>
        <strain evidence="7 8">CDVBN77</strain>
    </source>
</reference>
<sequence length="458" mass="50284">MSECREAAMGSRFLVQTLARSNALQSVRSHNLLWSLLFVLLPLGATADDYRLGPQDRLRVKVVEWRVGKTEYFDWEVFAGEYAVNASGVVSLPLIGSLPAEGMTADEFAVAVAETLQKRAGLPNRPEAAVEIIQYRPIYVVGSVERPSEYAYRPGLTVLQAVGLSGGFFRQTEAGLIRLERDRLTAAGTHESARLEIRRVLVRRARLAAELADRTQIAAPEELRDDADVARLIADELAVMNARSDSMRSQLAAHSELIGLFSKEIESLQQKIAVQDKQISLARRELRSVGSLVEKGLAVSSREFALERTVADLESKMLDYTTAALRARQEISKADRDASDLRAERKAKVVTEIQETEVALDQLRARLATAQGLVNEATTVAPRLVLDRSLQTKQRMAFWIVRRNGINAVKFVVDENAIVEPGDVVGVESGPGEDLSARWPSLSAASEGSNPHSQSGAN</sequence>
<evidence type="ECO:0000259" key="5">
    <source>
        <dbReference type="Pfam" id="PF10531"/>
    </source>
</evidence>
<dbReference type="InterPro" id="IPR049712">
    <property type="entry name" value="Poly_export"/>
</dbReference>
<keyword evidence="1" id="KW-0732">Signal</keyword>
<accession>A0A5N3PJK4</accession>
<dbReference type="Proteomes" id="UP000325684">
    <property type="component" value="Unassembled WGS sequence"/>
</dbReference>
<dbReference type="PANTHER" id="PTHR33619:SF3">
    <property type="entry name" value="POLYSACCHARIDE EXPORT PROTEIN GFCE-RELATED"/>
    <property type="match status" value="1"/>
</dbReference>
<keyword evidence="2" id="KW-0175">Coiled coil</keyword>
<dbReference type="PANTHER" id="PTHR33619">
    <property type="entry name" value="POLYSACCHARIDE EXPORT PROTEIN GFCE-RELATED"/>
    <property type="match status" value="1"/>
</dbReference>
<dbReference type="AlphaFoldDB" id="A0A5N3PJK4"/>
<proteinExistence type="predicted"/>
<keyword evidence="8" id="KW-1185">Reference proteome</keyword>
<evidence type="ECO:0000313" key="7">
    <source>
        <dbReference type="EMBL" id="KAB0269775.1"/>
    </source>
</evidence>
<feature type="region of interest" description="Disordered" evidence="3">
    <location>
        <begin position="424"/>
        <end position="458"/>
    </location>
</feature>
<comment type="caution">
    <text evidence="7">The sequence shown here is derived from an EMBL/GenBank/DDBJ whole genome shotgun (WGS) entry which is preliminary data.</text>
</comment>
<dbReference type="InterPro" id="IPR003715">
    <property type="entry name" value="Poly_export_N"/>
</dbReference>
<gene>
    <name evidence="7" type="ORF">FEZ63_00455</name>
</gene>
<evidence type="ECO:0000256" key="2">
    <source>
        <dbReference type="SAM" id="Coils"/>
    </source>
</evidence>
<dbReference type="Pfam" id="PF25994">
    <property type="entry name" value="HH_AprE"/>
    <property type="match status" value="1"/>
</dbReference>
<evidence type="ECO:0000256" key="3">
    <source>
        <dbReference type="SAM" id="MobiDB-lite"/>
    </source>
</evidence>
<dbReference type="OrthoDB" id="9798876at2"/>
<dbReference type="Gene3D" id="3.30.1950.10">
    <property type="entry name" value="wza like domain"/>
    <property type="match status" value="1"/>
</dbReference>
<evidence type="ECO:0000259" key="4">
    <source>
        <dbReference type="Pfam" id="PF02563"/>
    </source>
</evidence>
<dbReference type="GO" id="GO:0015159">
    <property type="term" value="F:polysaccharide transmembrane transporter activity"/>
    <property type="evidence" value="ECO:0007669"/>
    <property type="project" value="InterPro"/>
</dbReference>
<evidence type="ECO:0000313" key="8">
    <source>
        <dbReference type="Proteomes" id="UP000325684"/>
    </source>
</evidence>
<dbReference type="InterPro" id="IPR019554">
    <property type="entry name" value="Soluble_ligand-bd"/>
</dbReference>
<feature type="compositionally biased region" description="Polar residues" evidence="3">
    <location>
        <begin position="443"/>
        <end position="458"/>
    </location>
</feature>
<feature type="domain" description="AprE-like long alpha-helical hairpin" evidence="6">
    <location>
        <begin position="191"/>
        <end position="371"/>
    </location>
</feature>
<feature type="coiled-coil region" evidence="2">
    <location>
        <begin position="324"/>
        <end position="373"/>
    </location>
</feature>
<name>A0A5N3PJK4_9HYPH</name>
<feature type="domain" description="Polysaccharide export protein N-terminal" evidence="4">
    <location>
        <begin position="46"/>
        <end position="132"/>
    </location>
</feature>
<dbReference type="Pfam" id="PF10531">
    <property type="entry name" value="SLBB"/>
    <property type="match status" value="1"/>
</dbReference>
<organism evidence="7 8">
    <name type="scientific">Microvirga brassicacearum</name>
    <dbReference type="NCBI Taxonomy" id="2580413"/>
    <lineage>
        <taxon>Bacteria</taxon>
        <taxon>Pseudomonadati</taxon>
        <taxon>Pseudomonadota</taxon>
        <taxon>Alphaproteobacteria</taxon>
        <taxon>Hyphomicrobiales</taxon>
        <taxon>Methylobacteriaceae</taxon>
        <taxon>Microvirga</taxon>
    </lineage>
</organism>
<feature type="domain" description="Soluble ligand binding" evidence="5">
    <location>
        <begin position="138"/>
        <end position="182"/>
    </location>
</feature>
<dbReference type="EMBL" id="VCMV01000001">
    <property type="protein sequence ID" value="KAB0269775.1"/>
    <property type="molecule type" value="Genomic_DNA"/>
</dbReference>